<keyword evidence="1" id="KW-0812">Transmembrane</keyword>
<keyword evidence="1" id="KW-0472">Membrane</keyword>
<evidence type="ECO:0000256" key="1">
    <source>
        <dbReference type="SAM" id="Phobius"/>
    </source>
</evidence>
<name>A0A5J9UGJ6_9POAL</name>
<evidence type="ECO:0000313" key="3">
    <source>
        <dbReference type="Proteomes" id="UP000324897"/>
    </source>
</evidence>
<dbReference type="Gramene" id="TVU22298">
    <property type="protein sequence ID" value="TVU22298"/>
    <property type="gene ID" value="EJB05_31983"/>
</dbReference>
<dbReference type="Proteomes" id="UP000324897">
    <property type="component" value="Unassembled WGS sequence"/>
</dbReference>
<protein>
    <submittedName>
        <fullName evidence="2">Uncharacterized protein</fullName>
    </submittedName>
</protein>
<dbReference type="EMBL" id="RWGY01000026">
    <property type="protein sequence ID" value="TVU22298.1"/>
    <property type="molecule type" value="Genomic_DNA"/>
</dbReference>
<sequence length="112" mass="12807">MRYRRARRVMPTVYRSHRRSRSSLLSSDQALYSFTMSVPSAVQRSLGSGSGSVICWIEMRPLGSRCLLIYVVALVLILVRILLVRHQTMTLEKCVLRCPYCSTRELSSLIVN</sequence>
<comment type="caution">
    <text evidence="2">The sequence shown here is derived from an EMBL/GenBank/DDBJ whole genome shotgun (WGS) entry which is preliminary data.</text>
</comment>
<evidence type="ECO:0000313" key="2">
    <source>
        <dbReference type="EMBL" id="TVU22298.1"/>
    </source>
</evidence>
<reference evidence="2 3" key="1">
    <citation type="journal article" date="2019" name="Sci. Rep.">
        <title>A high-quality genome of Eragrostis curvula grass provides insights into Poaceae evolution and supports new strategies to enhance forage quality.</title>
        <authorList>
            <person name="Carballo J."/>
            <person name="Santos B.A.C.M."/>
            <person name="Zappacosta D."/>
            <person name="Garbus I."/>
            <person name="Selva J.P."/>
            <person name="Gallo C.A."/>
            <person name="Diaz A."/>
            <person name="Albertini E."/>
            <person name="Caccamo M."/>
            <person name="Echenique V."/>
        </authorList>
    </citation>
    <scope>NUCLEOTIDE SEQUENCE [LARGE SCALE GENOMIC DNA]</scope>
    <source>
        <strain evidence="3">cv. Victoria</strain>
        <tissue evidence="2">Leaf</tissue>
    </source>
</reference>
<organism evidence="2 3">
    <name type="scientific">Eragrostis curvula</name>
    <name type="common">weeping love grass</name>
    <dbReference type="NCBI Taxonomy" id="38414"/>
    <lineage>
        <taxon>Eukaryota</taxon>
        <taxon>Viridiplantae</taxon>
        <taxon>Streptophyta</taxon>
        <taxon>Embryophyta</taxon>
        <taxon>Tracheophyta</taxon>
        <taxon>Spermatophyta</taxon>
        <taxon>Magnoliopsida</taxon>
        <taxon>Liliopsida</taxon>
        <taxon>Poales</taxon>
        <taxon>Poaceae</taxon>
        <taxon>PACMAD clade</taxon>
        <taxon>Chloridoideae</taxon>
        <taxon>Eragrostideae</taxon>
        <taxon>Eragrostidinae</taxon>
        <taxon>Eragrostis</taxon>
    </lineage>
</organism>
<gene>
    <name evidence="2" type="ORF">EJB05_31983</name>
</gene>
<dbReference type="AlphaFoldDB" id="A0A5J9UGJ6"/>
<proteinExistence type="predicted"/>
<feature type="transmembrane region" description="Helical" evidence="1">
    <location>
        <begin position="62"/>
        <end position="83"/>
    </location>
</feature>
<keyword evidence="3" id="KW-1185">Reference proteome</keyword>
<accession>A0A5J9UGJ6</accession>
<keyword evidence="1" id="KW-1133">Transmembrane helix</keyword>